<evidence type="ECO:0000313" key="1">
    <source>
        <dbReference type="EMBL" id="KAJ7571164.1"/>
    </source>
</evidence>
<dbReference type="EMBL" id="CM055092">
    <property type="protein sequence ID" value="KAJ7571164.1"/>
    <property type="molecule type" value="Genomic_DNA"/>
</dbReference>
<keyword evidence="2" id="KW-1185">Reference proteome</keyword>
<proteinExistence type="predicted"/>
<gene>
    <name evidence="1" type="ORF">O6H91_01G152500</name>
</gene>
<dbReference type="Proteomes" id="UP001162992">
    <property type="component" value="Chromosome 1"/>
</dbReference>
<protein>
    <submittedName>
        <fullName evidence="1">Uncharacterized protein</fullName>
    </submittedName>
</protein>
<organism evidence="1 2">
    <name type="scientific">Diphasiastrum complanatum</name>
    <name type="common">Issler's clubmoss</name>
    <name type="synonym">Lycopodium complanatum</name>
    <dbReference type="NCBI Taxonomy" id="34168"/>
    <lineage>
        <taxon>Eukaryota</taxon>
        <taxon>Viridiplantae</taxon>
        <taxon>Streptophyta</taxon>
        <taxon>Embryophyta</taxon>
        <taxon>Tracheophyta</taxon>
        <taxon>Lycopodiopsida</taxon>
        <taxon>Lycopodiales</taxon>
        <taxon>Lycopodiaceae</taxon>
        <taxon>Lycopodioideae</taxon>
        <taxon>Diphasiastrum</taxon>
    </lineage>
</organism>
<evidence type="ECO:0000313" key="2">
    <source>
        <dbReference type="Proteomes" id="UP001162992"/>
    </source>
</evidence>
<comment type="caution">
    <text evidence="1">The sequence shown here is derived from an EMBL/GenBank/DDBJ whole genome shotgun (WGS) entry which is preliminary data.</text>
</comment>
<name>A0ACC2EXG7_DIPCM</name>
<accession>A0ACC2EXG7</accession>
<sequence>MGFNAVLLCTVVGLSSDICQVLACNPDFLSRSELFDALCCVPLRLFRISIIWLISLVCQRRVHVD</sequence>
<reference evidence="2" key="1">
    <citation type="journal article" date="2024" name="Proc. Natl. Acad. Sci. U.S.A.">
        <title>Extraordinary preservation of gene collinearity over three hundred million years revealed in homosporous lycophytes.</title>
        <authorList>
            <person name="Li C."/>
            <person name="Wickell D."/>
            <person name="Kuo L.Y."/>
            <person name="Chen X."/>
            <person name="Nie B."/>
            <person name="Liao X."/>
            <person name="Peng D."/>
            <person name="Ji J."/>
            <person name="Jenkins J."/>
            <person name="Williams M."/>
            <person name="Shu S."/>
            <person name="Plott C."/>
            <person name="Barry K."/>
            <person name="Rajasekar S."/>
            <person name="Grimwood J."/>
            <person name="Han X."/>
            <person name="Sun S."/>
            <person name="Hou Z."/>
            <person name="He W."/>
            <person name="Dai G."/>
            <person name="Sun C."/>
            <person name="Schmutz J."/>
            <person name="Leebens-Mack J.H."/>
            <person name="Li F.W."/>
            <person name="Wang L."/>
        </authorList>
    </citation>
    <scope>NUCLEOTIDE SEQUENCE [LARGE SCALE GENOMIC DNA]</scope>
    <source>
        <strain evidence="2">cv. PW_Plant_1</strain>
    </source>
</reference>